<evidence type="ECO:0000313" key="1">
    <source>
        <dbReference type="EMBL" id="RFN50750.1"/>
    </source>
</evidence>
<dbReference type="AlphaFoldDB" id="A0A395MSJ3"/>
<name>A0A395MSJ3_9HYPO</name>
<accession>A0A395MSJ3</accession>
<gene>
    <name evidence="1" type="ORF">FIE12Z_4988</name>
</gene>
<protein>
    <submittedName>
        <fullName evidence="1">Uncharacterized protein</fullName>
    </submittedName>
</protein>
<evidence type="ECO:0000313" key="2">
    <source>
        <dbReference type="Proteomes" id="UP000265631"/>
    </source>
</evidence>
<sequence>MQQQLSNYMDRTGKVLKDLVASKQKEILDGLKDRVRKAAETSQAVGDVIARSGLPVSKDAKAAIESGAAEAKEDAKRMIDA</sequence>
<comment type="caution">
    <text evidence="1">The sequence shown here is derived from an EMBL/GenBank/DDBJ whole genome shotgun (WGS) entry which is preliminary data.</text>
</comment>
<proteinExistence type="predicted"/>
<reference evidence="1 2" key="1">
    <citation type="journal article" date="2018" name="PLoS Pathog.">
        <title>Evolution of structural diversity of trichothecenes, a family of toxins produced by plant pathogenic and entomopathogenic fungi.</title>
        <authorList>
            <person name="Proctor R.H."/>
            <person name="McCormick S.P."/>
            <person name="Kim H.S."/>
            <person name="Cardoza R.E."/>
            <person name="Stanley A.M."/>
            <person name="Lindo L."/>
            <person name="Kelly A."/>
            <person name="Brown D.W."/>
            <person name="Lee T."/>
            <person name="Vaughan M.M."/>
            <person name="Alexander N.J."/>
            <person name="Busman M."/>
            <person name="Gutierrez S."/>
        </authorList>
    </citation>
    <scope>NUCLEOTIDE SEQUENCE [LARGE SCALE GENOMIC DNA]</scope>
    <source>
        <strain evidence="1 2">NRRL 13405</strain>
    </source>
</reference>
<dbReference type="EMBL" id="PXXK01000128">
    <property type="protein sequence ID" value="RFN50750.1"/>
    <property type="molecule type" value="Genomic_DNA"/>
</dbReference>
<keyword evidence="2" id="KW-1185">Reference proteome</keyword>
<dbReference type="Proteomes" id="UP000265631">
    <property type="component" value="Unassembled WGS sequence"/>
</dbReference>
<organism evidence="1 2">
    <name type="scientific">Fusarium flagelliforme</name>
    <dbReference type="NCBI Taxonomy" id="2675880"/>
    <lineage>
        <taxon>Eukaryota</taxon>
        <taxon>Fungi</taxon>
        <taxon>Dikarya</taxon>
        <taxon>Ascomycota</taxon>
        <taxon>Pezizomycotina</taxon>
        <taxon>Sordariomycetes</taxon>
        <taxon>Hypocreomycetidae</taxon>
        <taxon>Hypocreales</taxon>
        <taxon>Nectriaceae</taxon>
        <taxon>Fusarium</taxon>
        <taxon>Fusarium incarnatum-equiseti species complex</taxon>
    </lineage>
</organism>